<dbReference type="PANTHER" id="PTHR39159:SF1">
    <property type="entry name" value="UPF0374 PROTEIN YGAC"/>
    <property type="match status" value="1"/>
</dbReference>
<feature type="region of interest" description="Disordered" evidence="2">
    <location>
        <begin position="1"/>
        <end position="25"/>
    </location>
</feature>
<keyword evidence="1" id="KW-0378">Hydrolase</keyword>
<keyword evidence="5" id="KW-1185">Reference proteome</keyword>
<feature type="compositionally biased region" description="Polar residues" evidence="2">
    <location>
        <begin position="13"/>
        <end position="22"/>
    </location>
</feature>
<evidence type="ECO:0000259" key="3">
    <source>
        <dbReference type="Pfam" id="PF04167"/>
    </source>
</evidence>
<evidence type="ECO:0000313" key="4">
    <source>
        <dbReference type="EMBL" id="UYQ64160.1"/>
    </source>
</evidence>
<sequence length="242" mass="27372">MTGTGGPAHDTGGTDQRTTNGQRGARWEPGEHILWRYRGHVPGTAGRAFHICRPVTVVQDTDELLAVWMAPGTECVKPLLADGTPVHEEPLATRYTAPRTTARTRWSGNGVLKLAQPGLPWSVWLFWEHGWQFRSWYVNLEEPQTRWSGGVDSEDHFLDISVYPDRSWLWRDEDEFDQAQRVGLMDARTARGVREAGRAAVEVIRSWGAPFCDGWELWRPDPAWRVPALPADWDRLPAPQAA</sequence>
<reference evidence="4" key="1">
    <citation type="submission" date="2022-10" db="EMBL/GenBank/DDBJ databases">
        <title>Cytochrome P450 Catalyzes Benzene Ring Formation in the Biosynthesis of Trialkyl-Substituted Aromatic Polyketides.</title>
        <authorList>
            <person name="Zhao E."/>
            <person name="Ge H."/>
        </authorList>
    </citation>
    <scope>NUCLEOTIDE SEQUENCE</scope>
    <source>
        <strain evidence="4">NA0869</strain>
    </source>
</reference>
<evidence type="ECO:0000256" key="2">
    <source>
        <dbReference type="SAM" id="MobiDB-lite"/>
    </source>
</evidence>
<feature type="domain" description="DUF402" evidence="3">
    <location>
        <begin position="89"/>
        <end position="208"/>
    </location>
</feature>
<protein>
    <submittedName>
        <fullName evidence="4">DUF402 domain-containing protein</fullName>
    </submittedName>
</protein>
<dbReference type="Gene3D" id="2.40.380.10">
    <property type="entry name" value="FomD-like"/>
    <property type="match status" value="1"/>
</dbReference>
<organism evidence="4 5">
    <name type="scientific">Streptomyces peucetius</name>
    <dbReference type="NCBI Taxonomy" id="1950"/>
    <lineage>
        <taxon>Bacteria</taxon>
        <taxon>Bacillati</taxon>
        <taxon>Actinomycetota</taxon>
        <taxon>Actinomycetes</taxon>
        <taxon>Kitasatosporales</taxon>
        <taxon>Streptomycetaceae</taxon>
        <taxon>Streptomyces</taxon>
    </lineage>
</organism>
<proteinExistence type="predicted"/>
<dbReference type="Proteomes" id="UP001163878">
    <property type="component" value="Chromosome"/>
</dbReference>
<evidence type="ECO:0000313" key="5">
    <source>
        <dbReference type="Proteomes" id="UP001163878"/>
    </source>
</evidence>
<dbReference type="EMBL" id="CP107567">
    <property type="protein sequence ID" value="UYQ64160.1"/>
    <property type="molecule type" value="Genomic_DNA"/>
</dbReference>
<dbReference type="InterPro" id="IPR007295">
    <property type="entry name" value="DUF402"/>
</dbReference>
<dbReference type="RefSeq" id="WP_264246965.1">
    <property type="nucleotide sequence ID" value="NZ_CP107567.1"/>
</dbReference>
<name>A0ABY6IB00_STRPE</name>
<dbReference type="SUPFAM" id="SSF159234">
    <property type="entry name" value="FomD-like"/>
    <property type="match status" value="1"/>
</dbReference>
<accession>A0ABY6IB00</accession>
<dbReference type="PANTHER" id="PTHR39159">
    <property type="match status" value="1"/>
</dbReference>
<dbReference type="InterPro" id="IPR035930">
    <property type="entry name" value="FomD-like_sf"/>
</dbReference>
<evidence type="ECO:0000256" key="1">
    <source>
        <dbReference type="ARBA" id="ARBA00022801"/>
    </source>
</evidence>
<gene>
    <name evidence="4" type="ORF">OGH68_23630</name>
</gene>
<dbReference type="Pfam" id="PF04167">
    <property type="entry name" value="DUF402"/>
    <property type="match status" value="1"/>
</dbReference>
<dbReference type="InterPro" id="IPR050212">
    <property type="entry name" value="Ntdp-like"/>
</dbReference>